<feature type="region of interest" description="Disordered" evidence="2">
    <location>
        <begin position="165"/>
        <end position="190"/>
    </location>
</feature>
<keyword evidence="1" id="KW-0175">Coiled coil</keyword>
<organism evidence="3 4">
    <name type="scientific">Arabidopsis thaliana x Arabidopsis arenosa</name>
    <dbReference type="NCBI Taxonomy" id="1240361"/>
    <lineage>
        <taxon>Eukaryota</taxon>
        <taxon>Viridiplantae</taxon>
        <taxon>Streptophyta</taxon>
        <taxon>Embryophyta</taxon>
        <taxon>Tracheophyta</taxon>
        <taxon>Spermatophyta</taxon>
        <taxon>Magnoliopsida</taxon>
        <taxon>eudicotyledons</taxon>
        <taxon>Gunneridae</taxon>
        <taxon>Pentapetalae</taxon>
        <taxon>rosids</taxon>
        <taxon>malvids</taxon>
        <taxon>Brassicales</taxon>
        <taxon>Brassicaceae</taxon>
        <taxon>Camelineae</taxon>
        <taxon>Arabidopsis</taxon>
    </lineage>
</organism>
<dbReference type="Proteomes" id="UP000694240">
    <property type="component" value="Chromosome 7"/>
</dbReference>
<feature type="compositionally biased region" description="Basic and acidic residues" evidence="2">
    <location>
        <begin position="277"/>
        <end position="290"/>
    </location>
</feature>
<dbReference type="AlphaFoldDB" id="A0A8T2BFE6"/>
<comment type="caution">
    <text evidence="3">The sequence shown here is derived from an EMBL/GenBank/DDBJ whole genome shotgun (WGS) entry which is preliminary data.</text>
</comment>
<feature type="region of interest" description="Disordered" evidence="2">
    <location>
        <begin position="582"/>
        <end position="601"/>
    </location>
</feature>
<name>A0A8T2BFE6_9BRAS</name>
<evidence type="ECO:0000313" key="3">
    <source>
        <dbReference type="EMBL" id="KAG7585565.1"/>
    </source>
</evidence>
<protein>
    <submittedName>
        <fullName evidence="3">Uncharacterized protein</fullName>
    </submittedName>
</protein>
<reference evidence="3 4" key="1">
    <citation type="submission" date="2020-12" db="EMBL/GenBank/DDBJ databases">
        <title>Concerted genomic and epigenomic changes stabilize Arabidopsis allopolyploids.</title>
        <authorList>
            <person name="Chen Z."/>
        </authorList>
    </citation>
    <scope>NUCLEOTIDE SEQUENCE [LARGE SCALE GENOMIC DNA]</scope>
    <source>
        <strain evidence="3">Allo738</strain>
        <tissue evidence="3">Leaf</tissue>
    </source>
</reference>
<proteinExistence type="predicted"/>
<feature type="region of interest" description="Disordered" evidence="2">
    <location>
        <begin position="1"/>
        <end position="24"/>
    </location>
</feature>
<feature type="coiled-coil region" evidence="1">
    <location>
        <begin position="390"/>
        <end position="452"/>
    </location>
</feature>
<evidence type="ECO:0000313" key="4">
    <source>
        <dbReference type="Proteomes" id="UP000694240"/>
    </source>
</evidence>
<sequence length="711" mass="79086">MSSPAVYVSDNEDDSQGIPVPRGDEVFTQRGDKFGPHFRSQSTPASLGALRRLCNIPQEIKFSLPGPNESPKKVREGIAFPQMAPNVLRYVLNTLTVSAEAGFSLSTSELLGLFRARESAAAGNQTIPRPTVDFLSFFRIVSEGETNWNSFTLQRIHKAGLAIKDGQTHSLDPPPEEKDASSLNARDKRKKQAETKALKDQLSEIGKNKRIAAISRVGNFHRKTLLVDDGSLEAALSIAVDTNGAVIPNDPLVATAICPSAQEGEREITSSPCTKRKAPDSDTLPNERFKSVRLSSPPRAPSPLHSDFPSSELLGPEFPLPGDRVIPEETDEPRSEVEKRLETSSEVFQPGKGRPFLLFRFGGRKSARCSSIEPATYPRLANQSERSEQARALESSFENMKKTLAANEQRIRIADAERDSARSDALRLESELEEATALLEELNQKTELLIRNRARDIAEAEHIAREEMRGFGRQLIQSIMKFIKDEEVWTKLQSDRAELKSNLDLIEELENGRVSFESEREEVATELAVVESELSSASRPTLDLKQFSLVFGDSPSQFEVGEGNSSENPYDSFKSISDDLPGASDIELTKTGRTGEPEGSRILRKGTSIQVPIVLIERLSAQDRVKAEEFINKLITRHDEFEDEKKEIRKKRRELGKCCLDIARELHRLEAHPSDWIELGLEEYGNIPGCIVSIVDLAGQGTELFRNSRPF</sequence>
<dbReference type="EMBL" id="JAEFBK010000007">
    <property type="protein sequence ID" value="KAG7585565.1"/>
    <property type="molecule type" value="Genomic_DNA"/>
</dbReference>
<keyword evidence="4" id="KW-1185">Reference proteome</keyword>
<evidence type="ECO:0000256" key="2">
    <source>
        <dbReference type="SAM" id="MobiDB-lite"/>
    </source>
</evidence>
<gene>
    <name evidence="3" type="ORF">ISN45_Aa02g009190</name>
</gene>
<dbReference type="Pfam" id="PF11690">
    <property type="entry name" value="DUF3287"/>
    <property type="match status" value="1"/>
</dbReference>
<feature type="compositionally biased region" description="Basic and acidic residues" evidence="2">
    <location>
        <begin position="587"/>
        <end position="601"/>
    </location>
</feature>
<dbReference type="InterPro" id="IPR021704">
    <property type="entry name" value="DUF3287"/>
</dbReference>
<evidence type="ECO:0000256" key="1">
    <source>
        <dbReference type="SAM" id="Coils"/>
    </source>
</evidence>
<accession>A0A8T2BFE6</accession>
<feature type="region of interest" description="Disordered" evidence="2">
    <location>
        <begin position="262"/>
        <end position="336"/>
    </location>
</feature>